<accession>V5WFB2</accession>
<dbReference type="Proteomes" id="UP000018680">
    <property type="component" value="Chromosome"/>
</dbReference>
<organism evidence="1 2">
    <name type="scientific">Salinispira pacifica</name>
    <dbReference type="NCBI Taxonomy" id="1307761"/>
    <lineage>
        <taxon>Bacteria</taxon>
        <taxon>Pseudomonadati</taxon>
        <taxon>Spirochaetota</taxon>
        <taxon>Spirochaetia</taxon>
        <taxon>Spirochaetales</taxon>
        <taxon>Spirochaetaceae</taxon>
        <taxon>Salinispira</taxon>
    </lineage>
</organism>
<dbReference type="OrthoDB" id="366937at2"/>
<dbReference type="AlphaFoldDB" id="V5WFB2"/>
<reference evidence="1 2" key="1">
    <citation type="journal article" date="2015" name="Stand. Genomic Sci.">
        <title>Complete genome sequence and description of Salinispira pacifica gen. nov., sp. nov., a novel spirochaete isolated form a hypersaline microbial mat.</title>
        <authorList>
            <person name="Ben Hania W."/>
            <person name="Joseph M."/>
            <person name="Schumann P."/>
            <person name="Bunk B."/>
            <person name="Fiebig A."/>
            <person name="Sproer C."/>
            <person name="Klenk H.P."/>
            <person name="Fardeau M.L."/>
            <person name="Spring S."/>
        </authorList>
    </citation>
    <scope>NUCLEOTIDE SEQUENCE [LARGE SCALE GENOMIC DNA]</scope>
    <source>
        <strain evidence="1 2">L21-RPul-D2</strain>
    </source>
</reference>
<protein>
    <recommendedName>
        <fullName evidence="3">Transposase</fullName>
    </recommendedName>
</protein>
<evidence type="ECO:0008006" key="3">
    <source>
        <dbReference type="Google" id="ProtNLM"/>
    </source>
</evidence>
<dbReference type="KEGG" id="slr:L21SP2_0434"/>
<dbReference type="eggNOG" id="COG3677">
    <property type="taxonomic scope" value="Bacteria"/>
</dbReference>
<keyword evidence="2" id="KW-1185">Reference proteome</keyword>
<evidence type="ECO:0000313" key="2">
    <source>
        <dbReference type="Proteomes" id="UP000018680"/>
    </source>
</evidence>
<sequence length="376" mass="43588">MNPLLPHCPNPSCIYFDESELIPNWYYIHGRYCSKINYGMPRFRCRECGKTFGHTTFSIDYYVKKRVDYSRLMAGLCSGSGLWDITRFTGHSVDVILNRFERLARAAIAVHSDIMADLNFGENLVMDGFESFSVSQFYPNNINIVAGSKSEFLYSLGYSGLRRKGAKTEKQKLRQIELEKTAKAHPEETKWSVQHILEHLFTCLKQKLGEKDWNRTLFTDKHRDYPRAMEEIEGFDGKILHVAISSKLPRNHANPLFPVNYADRQFRKDLSDHVRETVKFAHCPSAMMSRMTVYQLFHNCLVSRRLKAYRRMDDSTHAEAAGLEPDRLSQILESRMSSRPFLSKLNIDSEMEKTWRMGWKIPGGKLGRYVPKFIAA</sequence>
<dbReference type="STRING" id="1307761.L21SP2_0434"/>
<dbReference type="RefSeq" id="WP_024266798.1">
    <property type="nucleotide sequence ID" value="NC_023035.1"/>
</dbReference>
<evidence type="ECO:0000313" key="1">
    <source>
        <dbReference type="EMBL" id="AHC13866.1"/>
    </source>
</evidence>
<proteinExistence type="predicted"/>
<dbReference type="HOGENOM" id="CLU_743749_0_0_12"/>
<gene>
    <name evidence="1" type="ORF">L21SP2_0434</name>
</gene>
<dbReference type="EMBL" id="CP006939">
    <property type="protein sequence ID" value="AHC13866.1"/>
    <property type="molecule type" value="Genomic_DNA"/>
</dbReference>
<name>V5WFB2_9SPIO</name>